<dbReference type="RefSeq" id="WP_344802679.1">
    <property type="nucleotide sequence ID" value="NZ_BAABBO010000001.1"/>
</dbReference>
<comment type="caution">
    <text evidence="3">The sequence shown here is derived from an EMBL/GenBank/DDBJ whole genome shotgun (WGS) entry which is preliminary data.</text>
</comment>
<gene>
    <name evidence="3" type="ORF">GCM10022278_03620</name>
</gene>
<dbReference type="InterPro" id="IPR050272">
    <property type="entry name" value="Isochorismatase-like_hydrls"/>
</dbReference>
<dbReference type="Proteomes" id="UP001501337">
    <property type="component" value="Unassembled WGS sequence"/>
</dbReference>
<dbReference type="Pfam" id="PF00857">
    <property type="entry name" value="Isochorismatase"/>
    <property type="match status" value="1"/>
</dbReference>
<accession>A0ABP7NI58</accession>
<reference evidence="4" key="1">
    <citation type="journal article" date="2019" name="Int. J. Syst. Evol. Microbiol.">
        <title>The Global Catalogue of Microorganisms (GCM) 10K type strain sequencing project: providing services to taxonomists for standard genome sequencing and annotation.</title>
        <authorList>
            <consortium name="The Broad Institute Genomics Platform"/>
            <consortium name="The Broad Institute Genome Sequencing Center for Infectious Disease"/>
            <person name="Wu L."/>
            <person name="Ma J."/>
        </authorList>
    </citation>
    <scope>NUCLEOTIDE SEQUENCE [LARGE SCALE GENOMIC DNA]</scope>
    <source>
        <strain evidence="4">JCM 17555</strain>
    </source>
</reference>
<evidence type="ECO:0000259" key="2">
    <source>
        <dbReference type="Pfam" id="PF00857"/>
    </source>
</evidence>
<keyword evidence="1 3" id="KW-0378">Hydrolase</keyword>
<keyword evidence="4" id="KW-1185">Reference proteome</keyword>
<sequence length="192" mass="21838">MSESFPENSPVVLLIIDMMNDLEFDDGEAMLPGAVEAARSIARLKKEARQRQVPVVYVNDNFGKWRSNFAQIVEHCLKDDVRGQPLVELLEPDDQDYFVIKSKHSGFYGTTLEILLRNMGARHLILTGITADICVLFTAQDAYMRDYDIVVPQDCVACVEDGTKRFTLQHLERACKAKIVDTDNMTWDFDSE</sequence>
<evidence type="ECO:0000256" key="1">
    <source>
        <dbReference type="ARBA" id="ARBA00022801"/>
    </source>
</evidence>
<dbReference type="CDD" id="cd00431">
    <property type="entry name" value="cysteine_hydrolases"/>
    <property type="match status" value="1"/>
</dbReference>
<dbReference type="Gene3D" id="3.40.50.850">
    <property type="entry name" value="Isochorismatase-like"/>
    <property type="match status" value="1"/>
</dbReference>
<dbReference type="InterPro" id="IPR036380">
    <property type="entry name" value="Isochorismatase-like_sf"/>
</dbReference>
<dbReference type="InterPro" id="IPR000868">
    <property type="entry name" value="Isochorismatase-like_dom"/>
</dbReference>
<dbReference type="EMBL" id="BAABBO010000001">
    <property type="protein sequence ID" value="GAA3947692.1"/>
    <property type="molecule type" value="Genomic_DNA"/>
</dbReference>
<feature type="domain" description="Isochorismatase-like" evidence="2">
    <location>
        <begin position="12"/>
        <end position="182"/>
    </location>
</feature>
<dbReference type="GO" id="GO:0016787">
    <property type="term" value="F:hydrolase activity"/>
    <property type="evidence" value="ECO:0007669"/>
    <property type="project" value="UniProtKB-KW"/>
</dbReference>
<protein>
    <submittedName>
        <fullName evidence="3">Cysteine hydrolase</fullName>
    </submittedName>
</protein>
<dbReference type="PANTHER" id="PTHR43540:SF6">
    <property type="entry name" value="ISOCHORISMATASE-LIKE DOMAIN-CONTAINING PROTEIN"/>
    <property type="match status" value="1"/>
</dbReference>
<proteinExistence type="predicted"/>
<name>A0ABP7NI58_9GAMM</name>
<organism evidence="3 4">
    <name type="scientific">Allohahella marinimesophila</name>
    <dbReference type="NCBI Taxonomy" id="1054972"/>
    <lineage>
        <taxon>Bacteria</taxon>
        <taxon>Pseudomonadati</taxon>
        <taxon>Pseudomonadota</taxon>
        <taxon>Gammaproteobacteria</taxon>
        <taxon>Oceanospirillales</taxon>
        <taxon>Hahellaceae</taxon>
        <taxon>Allohahella</taxon>
    </lineage>
</organism>
<dbReference type="PANTHER" id="PTHR43540">
    <property type="entry name" value="PEROXYUREIDOACRYLATE/UREIDOACRYLATE AMIDOHYDROLASE-RELATED"/>
    <property type="match status" value="1"/>
</dbReference>
<dbReference type="SUPFAM" id="SSF52499">
    <property type="entry name" value="Isochorismatase-like hydrolases"/>
    <property type="match status" value="1"/>
</dbReference>
<evidence type="ECO:0000313" key="4">
    <source>
        <dbReference type="Proteomes" id="UP001501337"/>
    </source>
</evidence>
<evidence type="ECO:0000313" key="3">
    <source>
        <dbReference type="EMBL" id="GAA3947692.1"/>
    </source>
</evidence>